<gene>
    <name evidence="1" type="ORF">L2E82_36107</name>
</gene>
<keyword evidence="2" id="KW-1185">Reference proteome</keyword>
<accession>A0ACB9BQQ3</accession>
<organism evidence="1 2">
    <name type="scientific">Cichorium intybus</name>
    <name type="common">Chicory</name>
    <dbReference type="NCBI Taxonomy" id="13427"/>
    <lineage>
        <taxon>Eukaryota</taxon>
        <taxon>Viridiplantae</taxon>
        <taxon>Streptophyta</taxon>
        <taxon>Embryophyta</taxon>
        <taxon>Tracheophyta</taxon>
        <taxon>Spermatophyta</taxon>
        <taxon>Magnoliopsida</taxon>
        <taxon>eudicotyledons</taxon>
        <taxon>Gunneridae</taxon>
        <taxon>Pentapetalae</taxon>
        <taxon>asterids</taxon>
        <taxon>campanulids</taxon>
        <taxon>Asterales</taxon>
        <taxon>Asteraceae</taxon>
        <taxon>Cichorioideae</taxon>
        <taxon>Cichorieae</taxon>
        <taxon>Cichoriinae</taxon>
        <taxon>Cichorium</taxon>
    </lineage>
</organism>
<dbReference type="Proteomes" id="UP001055811">
    <property type="component" value="Linkage Group LG06"/>
</dbReference>
<dbReference type="EMBL" id="CM042014">
    <property type="protein sequence ID" value="KAI3724335.1"/>
    <property type="molecule type" value="Genomic_DNA"/>
</dbReference>
<reference evidence="2" key="1">
    <citation type="journal article" date="2022" name="Mol. Ecol. Resour.">
        <title>The genomes of chicory, endive, great burdock and yacon provide insights into Asteraceae palaeo-polyploidization history and plant inulin production.</title>
        <authorList>
            <person name="Fan W."/>
            <person name="Wang S."/>
            <person name="Wang H."/>
            <person name="Wang A."/>
            <person name="Jiang F."/>
            <person name="Liu H."/>
            <person name="Zhao H."/>
            <person name="Xu D."/>
            <person name="Zhang Y."/>
        </authorList>
    </citation>
    <scope>NUCLEOTIDE SEQUENCE [LARGE SCALE GENOMIC DNA]</scope>
    <source>
        <strain evidence="2">cv. Punajuju</strain>
    </source>
</reference>
<comment type="caution">
    <text evidence="1">The sequence shown here is derived from an EMBL/GenBank/DDBJ whole genome shotgun (WGS) entry which is preliminary data.</text>
</comment>
<protein>
    <submittedName>
        <fullName evidence="1">Uncharacterized protein</fullName>
    </submittedName>
</protein>
<evidence type="ECO:0000313" key="2">
    <source>
        <dbReference type="Proteomes" id="UP001055811"/>
    </source>
</evidence>
<proteinExistence type="predicted"/>
<name>A0ACB9BQQ3_CICIN</name>
<sequence length="75" mass="8869">MVAKKKLELKRSGEGSIILEKLKRWCWNLPRSKQLSTLIGIFPVCRKWRRGGEELRFGDEEEIEQAIADEIDRKR</sequence>
<reference evidence="1 2" key="2">
    <citation type="journal article" date="2022" name="Mol. Ecol. Resour.">
        <title>The genomes of chicory, endive, great burdock and yacon provide insights into Asteraceae paleo-polyploidization history and plant inulin production.</title>
        <authorList>
            <person name="Fan W."/>
            <person name="Wang S."/>
            <person name="Wang H."/>
            <person name="Wang A."/>
            <person name="Jiang F."/>
            <person name="Liu H."/>
            <person name="Zhao H."/>
            <person name="Xu D."/>
            <person name="Zhang Y."/>
        </authorList>
    </citation>
    <scope>NUCLEOTIDE SEQUENCE [LARGE SCALE GENOMIC DNA]</scope>
    <source>
        <strain evidence="2">cv. Punajuju</strain>
        <tissue evidence="1">Leaves</tissue>
    </source>
</reference>
<evidence type="ECO:0000313" key="1">
    <source>
        <dbReference type="EMBL" id="KAI3724335.1"/>
    </source>
</evidence>